<reference evidence="3" key="1">
    <citation type="submission" date="2015-05" db="EMBL/GenBank/DDBJ databases">
        <authorList>
            <person name="Rovetto F."/>
            <person name="Cocolin L."/>
            <person name="Illeghems K."/>
            <person name="Van Nieuwerburgh F."/>
            <person name="Houf K."/>
        </authorList>
    </citation>
    <scope>NUCLEOTIDE SEQUENCE [LARGE SCALE GENOMIC DNA]</scope>
    <source>
        <strain evidence="3">DU22</strain>
    </source>
</reference>
<dbReference type="EMBL" id="LCUJ01000002">
    <property type="protein sequence ID" value="OCL99549.1"/>
    <property type="molecule type" value="Genomic_DNA"/>
</dbReference>
<evidence type="ECO:0000256" key="1">
    <source>
        <dbReference type="SAM" id="Phobius"/>
    </source>
</evidence>
<proteinExistence type="predicted"/>
<protein>
    <submittedName>
        <fullName evidence="2">Uncharacterized protein</fullName>
    </submittedName>
</protein>
<dbReference type="Proteomes" id="UP000093281">
    <property type="component" value="Unassembled WGS sequence"/>
</dbReference>
<dbReference type="RefSeq" id="WP_066185504.1">
    <property type="nucleotide sequence ID" value="NZ_LCUJ01000002.1"/>
</dbReference>
<keyword evidence="1" id="KW-1133">Transmembrane helix</keyword>
<feature type="transmembrane region" description="Helical" evidence="1">
    <location>
        <begin position="193"/>
        <end position="210"/>
    </location>
</feature>
<keyword evidence="1" id="KW-0472">Membrane</keyword>
<dbReference type="AlphaFoldDB" id="A0A1C0B7H0"/>
<evidence type="ECO:0000313" key="2">
    <source>
        <dbReference type="EMBL" id="OCL99549.1"/>
    </source>
</evidence>
<organism evidence="2 3">
    <name type="scientific">Aliarcobacter thereius</name>
    <dbReference type="NCBI Taxonomy" id="544718"/>
    <lineage>
        <taxon>Bacteria</taxon>
        <taxon>Pseudomonadati</taxon>
        <taxon>Campylobacterota</taxon>
        <taxon>Epsilonproteobacteria</taxon>
        <taxon>Campylobacterales</taxon>
        <taxon>Arcobacteraceae</taxon>
        <taxon>Aliarcobacter</taxon>
    </lineage>
</organism>
<accession>A0A1C0B7H0</accession>
<comment type="caution">
    <text evidence="2">The sequence shown here is derived from an EMBL/GenBank/DDBJ whole genome shotgun (WGS) entry which is preliminary data.</text>
</comment>
<keyword evidence="1" id="KW-0812">Transmembrane</keyword>
<name>A0A1C0B7H0_9BACT</name>
<evidence type="ECO:0000313" key="3">
    <source>
        <dbReference type="Proteomes" id="UP000093281"/>
    </source>
</evidence>
<sequence>MMPAINLLLFILFFLYIFIDLMNYLTTKSNIKFKNRILDLEMDRNHCLDDIKNIFMTTFNAVGTITELDVNRIERLIKKVKGNLQLRNTEYFIHNTFFIKVYRIFFKNKEYKNDREKLSEILSSILKEIEKEKVFFGLDHREKKIFQDLIESSNIQESDLSRLDELRTTMTDRYKKLLSEYERSNKNAESSKRYALISIIITLVSLSPFFNKFFSSLGIM</sequence>
<gene>
    <name evidence="2" type="ORF">AAX29_00590</name>
</gene>
<feature type="transmembrane region" description="Helical" evidence="1">
    <location>
        <begin position="6"/>
        <end position="26"/>
    </location>
</feature>